<proteinExistence type="predicted"/>
<dbReference type="Proteomes" id="UP001319080">
    <property type="component" value="Unassembled WGS sequence"/>
</dbReference>
<dbReference type="CDD" id="cd00146">
    <property type="entry name" value="PKD"/>
    <property type="match status" value="2"/>
</dbReference>
<protein>
    <submittedName>
        <fullName evidence="2">PKD domain-containing protein</fullName>
    </submittedName>
</protein>
<keyword evidence="3" id="KW-1185">Reference proteome</keyword>
<dbReference type="InterPro" id="IPR013783">
    <property type="entry name" value="Ig-like_fold"/>
</dbReference>
<dbReference type="PROSITE" id="PS50093">
    <property type="entry name" value="PKD"/>
    <property type="match status" value="2"/>
</dbReference>
<dbReference type="InterPro" id="IPR026341">
    <property type="entry name" value="T9SS_type_B"/>
</dbReference>
<reference evidence="2 3" key="1">
    <citation type="submission" date="2021-05" db="EMBL/GenBank/DDBJ databases">
        <title>A Polyphasic approach of four new species of the genus Ohtaekwangia: Ohtaekwangia histidinii sp. nov., Ohtaekwangia cretensis sp. nov., Ohtaekwangia indiensis sp. nov., Ohtaekwangia reichenbachii sp. nov. from diverse environment.</title>
        <authorList>
            <person name="Octaviana S."/>
        </authorList>
    </citation>
    <scope>NUCLEOTIDE SEQUENCE [LARGE SCALE GENOMIC DNA]</scope>
    <source>
        <strain evidence="2 3">PWU5</strain>
    </source>
</reference>
<organism evidence="2 3">
    <name type="scientific">Dawidia cretensis</name>
    <dbReference type="NCBI Taxonomy" id="2782350"/>
    <lineage>
        <taxon>Bacteria</taxon>
        <taxon>Pseudomonadati</taxon>
        <taxon>Bacteroidota</taxon>
        <taxon>Cytophagia</taxon>
        <taxon>Cytophagales</taxon>
        <taxon>Chryseotaleaceae</taxon>
        <taxon>Dawidia</taxon>
    </lineage>
</organism>
<gene>
    <name evidence="2" type="ORF">KK062_03055</name>
</gene>
<evidence type="ECO:0000313" key="2">
    <source>
        <dbReference type="EMBL" id="MBT1707182.1"/>
    </source>
</evidence>
<dbReference type="InterPro" id="IPR015943">
    <property type="entry name" value="WD40/YVTN_repeat-like_dom_sf"/>
</dbReference>
<name>A0AAP2DVZ9_9BACT</name>
<accession>A0AAP2DVZ9</accession>
<dbReference type="Pfam" id="PF13585">
    <property type="entry name" value="CHU_C"/>
    <property type="match status" value="1"/>
</dbReference>
<evidence type="ECO:0000259" key="1">
    <source>
        <dbReference type="PROSITE" id="PS50093"/>
    </source>
</evidence>
<dbReference type="InterPro" id="IPR000601">
    <property type="entry name" value="PKD_dom"/>
</dbReference>
<dbReference type="InterPro" id="IPR035986">
    <property type="entry name" value="PKD_dom_sf"/>
</dbReference>
<sequence>MAFSQREATHWVFGGLGGLDFSCSPPQVIASPFNGLEGGATISSASGELILSTDGNTVWDREGHIMPNGNGIGGYCKGFGGSPSSSQSALVVPHPGDANLYYIFTSDCDEDEFADGLRYSVVNLSLNNGLGTVTEKYQPLAVHTAEKIAAVLHPNGHDVWVLTHEVGTNRFLAFAVTGAGLNTTPKVSATGQVHAGGRGYLKFSPNGKRLAAGSFIEIGNDGIDTELFKFDGNTGVVQSDFILSDDVAYSLSFSPDSKRLYTSCAWACYPDNGITQYNLEAGTPQQIIAQRYRVPDSESFGALQLGPDGRLYYPSVIYDDAYAYYLGVFDDPNQTGSASAHHHRYIKLPCWITSTYGLPNFIESYFQTSITGNPTCSPTASSWIDSVAFVAHTDCASLEVVFENTSPAKNYSLPDYFLPMSWTWDFGDGITQMVMSQEGVTHTYERPGIYHPTLTYWQIGCNVDVAEKEVAVTGNQAVISVNQDCHSLEVSFSARLIPDSPDATWHWDFGDTTSSLEKNTVHSYSAPGDYTVTLSAVSPSCGTFIRTLSVHIYSPLDLETSFVELCQGETLQLQVPIDIPGNVQWNFGSEERAVSLSEAGEYWVRIIQNDCIAADTVTLAVRDCAACPYTAPNVITPNDDDKNDTFVFQTECTFLSYRMNLYDRWGHRIYTTTSPVWDGRIHNEVPATGVYYYTVEFTHTGAHQKILTKHAKGWLQVFH</sequence>
<dbReference type="InterPro" id="IPR011044">
    <property type="entry name" value="Quino_amine_DH_bsu"/>
</dbReference>
<evidence type="ECO:0000313" key="3">
    <source>
        <dbReference type="Proteomes" id="UP001319080"/>
    </source>
</evidence>
<dbReference type="AlphaFoldDB" id="A0AAP2DVZ9"/>
<dbReference type="SUPFAM" id="SSF50969">
    <property type="entry name" value="YVTN repeat-like/Quinoprotein amine dehydrogenase"/>
    <property type="match status" value="1"/>
</dbReference>
<dbReference type="EMBL" id="JAHESE010000001">
    <property type="protein sequence ID" value="MBT1707182.1"/>
    <property type="molecule type" value="Genomic_DNA"/>
</dbReference>
<dbReference type="Gene3D" id="2.60.40.10">
    <property type="entry name" value="Immunoglobulins"/>
    <property type="match status" value="2"/>
</dbReference>
<dbReference type="SUPFAM" id="SSF49299">
    <property type="entry name" value="PKD domain"/>
    <property type="match status" value="2"/>
</dbReference>
<dbReference type="SMART" id="SM00089">
    <property type="entry name" value="PKD"/>
    <property type="match status" value="2"/>
</dbReference>
<dbReference type="RefSeq" id="WP_254082757.1">
    <property type="nucleotide sequence ID" value="NZ_JAHESE010000001.1"/>
</dbReference>
<feature type="domain" description="PKD" evidence="1">
    <location>
        <begin position="419"/>
        <end position="455"/>
    </location>
</feature>
<dbReference type="NCBIfam" id="TIGR04131">
    <property type="entry name" value="Bac_Flav_CTERM"/>
    <property type="match status" value="1"/>
</dbReference>
<feature type="domain" description="PKD" evidence="1">
    <location>
        <begin position="500"/>
        <end position="552"/>
    </location>
</feature>
<dbReference type="Gene3D" id="2.130.10.10">
    <property type="entry name" value="YVTN repeat-like/Quinoprotein amine dehydrogenase"/>
    <property type="match status" value="1"/>
</dbReference>
<dbReference type="InterPro" id="IPR022409">
    <property type="entry name" value="PKD/Chitinase_dom"/>
</dbReference>
<dbReference type="Pfam" id="PF18911">
    <property type="entry name" value="PKD_4"/>
    <property type="match status" value="2"/>
</dbReference>
<comment type="caution">
    <text evidence="2">The sequence shown here is derived from an EMBL/GenBank/DDBJ whole genome shotgun (WGS) entry which is preliminary data.</text>
</comment>